<dbReference type="Proteomes" id="UP000005239">
    <property type="component" value="Unassembled WGS sequence"/>
</dbReference>
<evidence type="ECO:0000313" key="1">
    <source>
        <dbReference type="EnsemblMetazoa" id="PPA04599.1"/>
    </source>
</evidence>
<accession>A0A2A6B7A2</accession>
<sequence length="90" mass="9635">MFPFLLLQLAIVAVRPLLVSADFMEVRSRSTRAVASCAKQRGNSANVQSAPNDDHRAQVCGGADRVVASNSTTIVTAAHEKHMNTIDGKN</sequence>
<reference evidence="2" key="1">
    <citation type="journal article" date="2008" name="Nat. Genet.">
        <title>The Pristionchus pacificus genome provides a unique perspective on nematode lifestyle and parasitism.</title>
        <authorList>
            <person name="Dieterich C."/>
            <person name="Clifton S.W."/>
            <person name="Schuster L.N."/>
            <person name="Chinwalla A."/>
            <person name="Delehaunty K."/>
            <person name="Dinkelacker I."/>
            <person name="Fulton L."/>
            <person name="Fulton R."/>
            <person name="Godfrey J."/>
            <person name="Minx P."/>
            <person name="Mitreva M."/>
            <person name="Roeseler W."/>
            <person name="Tian H."/>
            <person name="Witte H."/>
            <person name="Yang S.P."/>
            <person name="Wilson R.K."/>
            <person name="Sommer R.J."/>
        </authorList>
    </citation>
    <scope>NUCLEOTIDE SEQUENCE [LARGE SCALE GENOMIC DNA]</scope>
    <source>
        <strain evidence="2">PS312</strain>
    </source>
</reference>
<reference evidence="1" key="2">
    <citation type="submission" date="2022-06" db="UniProtKB">
        <authorList>
            <consortium name="EnsemblMetazoa"/>
        </authorList>
    </citation>
    <scope>IDENTIFICATION</scope>
    <source>
        <strain evidence="1">PS312</strain>
    </source>
</reference>
<protein>
    <submittedName>
        <fullName evidence="1">Uncharacterized protein</fullName>
    </submittedName>
</protein>
<dbReference type="AlphaFoldDB" id="A0A2A6B7A2"/>
<keyword evidence="2" id="KW-1185">Reference proteome</keyword>
<organism evidence="1 2">
    <name type="scientific">Pristionchus pacificus</name>
    <name type="common">Parasitic nematode worm</name>
    <dbReference type="NCBI Taxonomy" id="54126"/>
    <lineage>
        <taxon>Eukaryota</taxon>
        <taxon>Metazoa</taxon>
        <taxon>Ecdysozoa</taxon>
        <taxon>Nematoda</taxon>
        <taxon>Chromadorea</taxon>
        <taxon>Rhabditida</taxon>
        <taxon>Rhabditina</taxon>
        <taxon>Diplogasteromorpha</taxon>
        <taxon>Diplogasteroidea</taxon>
        <taxon>Neodiplogasteridae</taxon>
        <taxon>Pristionchus</taxon>
    </lineage>
</organism>
<evidence type="ECO:0000313" key="2">
    <source>
        <dbReference type="Proteomes" id="UP000005239"/>
    </source>
</evidence>
<proteinExistence type="predicted"/>
<gene>
    <name evidence="1" type="primary">WBGene00094153</name>
</gene>
<dbReference type="EnsemblMetazoa" id="PPA04599.1">
    <property type="protein sequence ID" value="PPA04599.1"/>
    <property type="gene ID" value="WBGene00094153"/>
</dbReference>
<name>A0A2A6B7A2_PRIPA</name>
<accession>A0A8R1U5T3</accession>